<accession>A0ACC0LQ19</accession>
<evidence type="ECO:0000313" key="2">
    <source>
        <dbReference type="Proteomes" id="UP001062846"/>
    </source>
</evidence>
<gene>
    <name evidence="1" type="ORF">RHMOL_Rhmol11G0056400</name>
</gene>
<sequence>MDVTVESRGRTPEFHSDLKAGSRGRYTIAAGRVLAPASIGEFLVAWWLGMEATPRRTEFSRGEAPMGCPAERLPRGD</sequence>
<proteinExistence type="predicted"/>
<dbReference type="Proteomes" id="UP001062846">
    <property type="component" value="Chromosome 11"/>
</dbReference>
<keyword evidence="2" id="KW-1185">Reference proteome</keyword>
<protein>
    <submittedName>
        <fullName evidence="1">Uncharacterized protein</fullName>
    </submittedName>
</protein>
<reference evidence="1" key="1">
    <citation type="submission" date="2022-02" db="EMBL/GenBank/DDBJ databases">
        <title>Plant Genome Project.</title>
        <authorList>
            <person name="Zhang R.-G."/>
        </authorList>
    </citation>
    <scope>NUCLEOTIDE SEQUENCE</scope>
    <source>
        <strain evidence="1">AT1</strain>
    </source>
</reference>
<comment type="caution">
    <text evidence="1">The sequence shown here is derived from an EMBL/GenBank/DDBJ whole genome shotgun (WGS) entry which is preliminary data.</text>
</comment>
<evidence type="ECO:0000313" key="1">
    <source>
        <dbReference type="EMBL" id="KAI8530412.1"/>
    </source>
</evidence>
<name>A0ACC0LQ19_RHOML</name>
<organism evidence="1 2">
    <name type="scientific">Rhododendron molle</name>
    <name type="common">Chinese azalea</name>
    <name type="synonym">Azalea mollis</name>
    <dbReference type="NCBI Taxonomy" id="49168"/>
    <lineage>
        <taxon>Eukaryota</taxon>
        <taxon>Viridiplantae</taxon>
        <taxon>Streptophyta</taxon>
        <taxon>Embryophyta</taxon>
        <taxon>Tracheophyta</taxon>
        <taxon>Spermatophyta</taxon>
        <taxon>Magnoliopsida</taxon>
        <taxon>eudicotyledons</taxon>
        <taxon>Gunneridae</taxon>
        <taxon>Pentapetalae</taxon>
        <taxon>asterids</taxon>
        <taxon>Ericales</taxon>
        <taxon>Ericaceae</taxon>
        <taxon>Ericoideae</taxon>
        <taxon>Rhodoreae</taxon>
        <taxon>Rhododendron</taxon>
    </lineage>
</organism>
<dbReference type="EMBL" id="CM046398">
    <property type="protein sequence ID" value="KAI8530412.1"/>
    <property type="molecule type" value="Genomic_DNA"/>
</dbReference>